<dbReference type="AlphaFoldDB" id="A0AAV3XWY0"/>
<dbReference type="GO" id="GO:0043565">
    <property type="term" value="F:sequence-specific DNA binding"/>
    <property type="evidence" value="ECO:0007669"/>
    <property type="project" value="InterPro"/>
</dbReference>
<comment type="caution">
    <text evidence="6">The sequence shown here is derived from an EMBL/GenBank/DDBJ whole genome shotgun (WGS) entry which is preliminary data.</text>
</comment>
<keyword evidence="4" id="KW-0539">Nucleus</keyword>
<evidence type="ECO:0000256" key="2">
    <source>
        <dbReference type="ARBA" id="ARBA00006403"/>
    </source>
</evidence>
<comment type="subcellular location">
    <subcellularLocation>
        <location evidence="1">Nucleus</location>
    </subcellularLocation>
</comment>
<evidence type="ECO:0000313" key="7">
    <source>
        <dbReference type="Proteomes" id="UP000735302"/>
    </source>
</evidence>
<dbReference type="InterPro" id="IPR036388">
    <property type="entry name" value="WH-like_DNA-bd_sf"/>
</dbReference>
<dbReference type="SUPFAM" id="SSF46785">
    <property type="entry name" value="Winged helix' DNA-binding domain"/>
    <property type="match status" value="1"/>
</dbReference>
<dbReference type="Gene3D" id="1.10.10.10">
    <property type="entry name" value="Winged helix-like DNA-binding domain superfamily/Winged helix DNA-binding domain"/>
    <property type="match status" value="1"/>
</dbReference>
<dbReference type="EMBL" id="BLXT01000264">
    <property type="protein sequence ID" value="GFN75304.1"/>
    <property type="molecule type" value="Genomic_DNA"/>
</dbReference>
<evidence type="ECO:0000256" key="3">
    <source>
        <dbReference type="ARBA" id="ARBA00023125"/>
    </source>
</evidence>
<accession>A0AAV3XWY0</accession>
<proteinExistence type="inferred from homology"/>
<evidence type="ECO:0000256" key="4">
    <source>
        <dbReference type="ARBA" id="ARBA00023242"/>
    </source>
</evidence>
<name>A0AAV3XWY0_9GAST</name>
<sequence>MDKKTNARLSFGSQYKFPLKLMEVANDGVLLKWTDDDKGILVQEKNFEVNVMEMYPGFVQVEAFHNLRRLFRDYSFRFRVIEHSRFHGRLIEFRHPHFKKNDFDQISQVKKRLRIRKVKFQRKLKSSVISPSKLYKMKKHFLTRPRPIEIFDGAKGIKLCDNDSTDGSSWPRKSKSNLKLSFTSPSPFIVEKHQTDTGRYISPPTFHFRIPDKGIGLFSGAEIVSRVKILKSKTRENMQHNLRPQAQEKDMNELFHLYAKNELTEGQFWEVITRNANTSCSNMSWEMIKEYIDSLVYEELSPIHFKGFYYELPLSEM</sequence>
<dbReference type="InterPro" id="IPR036390">
    <property type="entry name" value="WH_DNA-bd_sf"/>
</dbReference>
<dbReference type="GO" id="GO:0005634">
    <property type="term" value="C:nucleus"/>
    <property type="evidence" value="ECO:0007669"/>
    <property type="project" value="UniProtKB-SubCell"/>
</dbReference>
<dbReference type="Proteomes" id="UP000735302">
    <property type="component" value="Unassembled WGS sequence"/>
</dbReference>
<protein>
    <submittedName>
        <fullName evidence="6">Transmembrane protein 2</fullName>
    </submittedName>
</protein>
<evidence type="ECO:0000256" key="1">
    <source>
        <dbReference type="ARBA" id="ARBA00004123"/>
    </source>
</evidence>
<dbReference type="GO" id="GO:0003700">
    <property type="term" value="F:DNA-binding transcription factor activity"/>
    <property type="evidence" value="ECO:0007669"/>
    <property type="project" value="InterPro"/>
</dbReference>
<organism evidence="6 7">
    <name type="scientific">Plakobranchus ocellatus</name>
    <dbReference type="NCBI Taxonomy" id="259542"/>
    <lineage>
        <taxon>Eukaryota</taxon>
        <taxon>Metazoa</taxon>
        <taxon>Spiralia</taxon>
        <taxon>Lophotrochozoa</taxon>
        <taxon>Mollusca</taxon>
        <taxon>Gastropoda</taxon>
        <taxon>Heterobranchia</taxon>
        <taxon>Euthyneura</taxon>
        <taxon>Panpulmonata</taxon>
        <taxon>Sacoglossa</taxon>
        <taxon>Placobranchoidea</taxon>
        <taxon>Plakobranchidae</taxon>
        <taxon>Plakobranchus</taxon>
    </lineage>
</organism>
<comment type="similarity">
    <text evidence="2">Belongs to the HSF family.</text>
</comment>
<feature type="domain" description="HSF-type DNA-binding" evidence="5">
    <location>
        <begin position="17"/>
        <end position="112"/>
    </location>
</feature>
<dbReference type="Pfam" id="PF00447">
    <property type="entry name" value="HSF_DNA-bind"/>
    <property type="match status" value="1"/>
</dbReference>
<keyword evidence="6" id="KW-0472">Membrane</keyword>
<keyword evidence="3" id="KW-0238">DNA-binding</keyword>
<keyword evidence="7" id="KW-1185">Reference proteome</keyword>
<evidence type="ECO:0000313" key="6">
    <source>
        <dbReference type="EMBL" id="GFN75304.1"/>
    </source>
</evidence>
<evidence type="ECO:0000259" key="5">
    <source>
        <dbReference type="Pfam" id="PF00447"/>
    </source>
</evidence>
<dbReference type="InterPro" id="IPR000232">
    <property type="entry name" value="HSF_DNA-bd"/>
</dbReference>
<reference evidence="6 7" key="1">
    <citation type="journal article" date="2021" name="Elife">
        <title>Chloroplast acquisition without the gene transfer in kleptoplastic sea slugs, Plakobranchus ocellatus.</title>
        <authorList>
            <person name="Maeda T."/>
            <person name="Takahashi S."/>
            <person name="Yoshida T."/>
            <person name="Shimamura S."/>
            <person name="Takaki Y."/>
            <person name="Nagai Y."/>
            <person name="Toyoda A."/>
            <person name="Suzuki Y."/>
            <person name="Arimoto A."/>
            <person name="Ishii H."/>
            <person name="Satoh N."/>
            <person name="Nishiyama T."/>
            <person name="Hasebe M."/>
            <person name="Maruyama T."/>
            <person name="Minagawa J."/>
            <person name="Obokata J."/>
            <person name="Shigenobu S."/>
        </authorList>
    </citation>
    <scope>NUCLEOTIDE SEQUENCE [LARGE SCALE GENOMIC DNA]</scope>
</reference>
<keyword evidence="6" id="KW-0812">Transmembrane</keyword>
<gene>
    <name evidence="6" type="ORF">PoB_000181000</name>
</gene>